<gene>
    <name evidence="2" type="ORF">PYW07_014902</name>
    <name evidence="3" type="ORF">PYW07_014903</name>
</gene>
<name>A0AAD7Z253_MYTSE</name>
<evidence type="ECO:0000313" key="4">
    <source>
        <dbReference type="Proteomes" id="UP001231518"/>
    </source>
</evidence>
<evidence type="ECO:0000256" key="1">
    <source>
        <dbReference type="SAM" id="MobiDB-lite"/>
    </source>
</evidence>
<evidence type="ECO:0000313" key="2">
    <source>
        <dbReference type="EMBL" id="KAJ8734351.1"/>
    </source>
</evidence>
<comment type="caution">
    <text evidence="3">The sequence shown here is derived from an EMBL/GenBank/DDBJ whole genome shotgun (WGS) entry which is preliminary data.</text>
</comment>
<feature type="region of interest" description="Disordered" evidence="1">
    <location>
        <begin position="39"/>
        <end position="71"/>
    </location>
</feature>
<dbReference type="EMBL" id="JARGEI010000003">
    <property type="protein sequence ID" value="KAJ8734352.1"/>
    <property type="molecule type" value="Genomic_DNA"/>
</dbReference>
<dbReference type="EMBL" id="JARGEI010000003">
    <property type="protein sequence ID" value="KAJ8734351.1"/>
    <property type="molecule type" value="Genomic_DNA"/>
</dbReference>
<keyword evidence="4" id="KW-1185">Reference proteome</keyword>
<organism evidence="3 4">
    <name type="scientific">Mythimna separata</name>
    <name type="common">Oriental armyworm</name>
    <name type="synonym">Pseudaletia separata</name>
    <dbReference type="NCBI Taxonomy" id="271217"/>
    <lineage>
        <taxon>Eukaryota</taxon>
        <taxon>Metazoa</taxon>
        <taxon>Ecdysozoa</taxon>
        <taxon>Arthropoda</taxon>
        <taxon>Hexapoda</taxon>
        <taxon>Insecta</taxon>
        <taxon>Pterygota</taxon>
        <taxon>Neoptera</taxon>
        <taxon>Endopterygota</taxon>
        <taxon>Lepidoptera</taxon>
        <taxon>Glossata</taxon>
        <taxon>Ditrysia</taxon>
        <taxon>Noctuoidea</taxon>
        <taxon>Noctuidae</taxon>
        <taxon>Noctuinae</taxon>
        <taxon>Hadenini</taxon>
        <taxon>Mythimna</taxon>
    </lineage>
</organism>
<evidence type="ECO:0000313" key="3">
    <source>
        <dbReference type="EMBL" id="KAJ8734352.1"/>
    </source>
</evidence>
<reference evidence="3" key="1">
    <citation type="submission" date="2023-03" db="EMBL/GenBank/DDBJ databases">
        <title>Chromosome-level genomes of two armyworms, Mythimna separata and Mythimna loreyi, provide insights into the biosynthesis and reception of sex pheromones.</title>
        <authorList>
            <person name="Zhao H."/>
        </authorList>
    </citation>
    <scope>NUCLEOTIDE SEQUENCE</scope>
    <source>
        <strain evidence="3">BeijingLab</strain>
        <tissue evidence="3">Pupa</tissue>
    </source>
</reference>
<protein>
    <submittedName>
        <fullName evidence="3">Uncharacterized protein</fullName>
    </submittedName>
</protein>
<proteinExistence type="predicted"/>
<dbReference type="Proteomes" id="UP001231518">
    <property type="component" value="Chromosome 5"/>
</dbReference>
<accession>A0AAD7Z253</accession>
<sequence length="117" mass="13039">MIAEPLERGLAEDIEAGAVCVTWDRKRLGEFFQSNTLAQQADHDRRAAGARPGRGHRGGRRLRHVGQEAPRGVLPVQHNKLTMIAEPLERGLAEDIEAGAVCVTWDRKRLGEFFQSK</sequence>
<dbReference type="AlphaFoldDB" id="A0AAD7Z253"/>
<feature type="compositionally biased region" description="Basic residues" evidence="1">
    <location>
        <begin position="53"/>
        <end position="64"/>
    </location>
</feature>